<comment type="caution">
    <text evidence="7">The sequence shown here is derived from an EMBL/GenBank/DDBJ whole genome shotgun (WGS) entry which is preliminary data.</text>
</comment>
<evidence type="ECO:0000313" key="7">
    <source>
        <dbReference type="EMBL" id="NHN89356.1"/>
    </source>
</evidence>
<dbReference type="InterPro" id="IPR002797">
    <property type="entry name" value="Polysacc_synth"/>
</dbReference>
<feature type="transmembrane region" description="Helical" evidence="6">
    <location>
        <begin position="135"/>
        <end position="156"/>
    </location>
</feature>
<proteinExistence type="predicted"/>
<dbReference type="Proteomes" id="UP000631653">
    <property type="component" value="Unassembled WGS sequence"/>
</dbReference>
<name>A0ABX0K0U8_9PROT</name>
<sequence length="505" mass="54980">MEMSDAPGLPQAHHILSNTAWNIIGRISPVFVALLVTPKLIHMLGLSRWGIFTIALSLVGTLGIFDMGLGRAMTRAIADRPDGKTTPETADLIFTGSVVLTLMGVVGAVVAAAGVGLWVDHGLKIPPALHSEVLWALWIFCATGPFLMLNAAYWSVYTSYHAFRTANLINIPISIAYYIVPVLALYVWDSLIAVMLVVMACRIVLTIAYFPPLMRLVPELWQARFRPALLKPLLRVGGWMTVSNVAFPILNYLDRFMIASVVSAAATSYYSTPADVVNRFNMLTTSVSGSSFPALSSSWRRDPQRTAEIYSTSVLVVCALLFPPCLVAGLFSHPLLALWIDPGFADQSSTIMKFLCVGVFLGGVDTIASGLVDAIGRADANAKFSICEIFFYLPLLYLSLIFFGVPGAACAWAIRICADYGLRSVISVRLYKPLRPAVLRVLPATLVGGAILSVAMLPMSMPLAWGALFVLSGVFYGVIWFACLNHGERNAFISVVRRVKARLRR</sequence>
<feature type="transmembrane region" description="Helical" evidence="6">
    <location>
        <begin position="90"/>
        <end position="115"/>
    </location>
</feature>
<feature type="transmembrane region" description="Helical" evidence="6">
    <location>
        <begin position="391"/>
        <end position="416"/>
    </location>
</feature>
<dbReference type="EMBL" id="WOSY01000011">
    <property type="protein sequence ID" value="NHN89356.1"/>
    <property type="molecule type" value="Genomic_DNA"/>
</dbReference>
<keyword evidence="2" id="KW-1003">Cell membrane</keyword>
<organism evidence="7 8">
    <name type="scientific">Acetobacter conturbans</name>
    <dbReference type="NCBI Taxonomy" id="1737472"/>
    <lineage>
        <taxon>Bacteria</taxon>
        <taxon>Pseudomonadati</taxon>
        <taxon>Pseudomonadota</taxon>
        <taxon>Alphaproteobacteria</taxon>
        <taxon>Acetobacterales</taxon>
        <taxon>Acetobacteraceae</taxon>
        <taxon>Acetobacter</taxon>
    </lineage>
</organism>
<accession>A0ABX0K0U8</accession>
<gene>
    <name evidence="7" type="ORF">GOB81_12060</name>
</gene>
<feature type="transmembrane region" description="Helical" evidence="6">
    <location>
        <begin position="168"/>
        <end position="186"/>
    </location>
</feature>
<keyword evidence="3 6" id="KW-0812">Transmembrane</keyword>
<dbReference type="PANTHER" id="PTHR30250">
    <property type="entry name" value="PST FAMILY PREDICTED COLANIC ACID TRANSPORTER"/>
    <property type="match status" value="1"/>
</dbReference>
<evidence type="ECO:0000313" key="8">
    <source>
        <dbReference type="Proteomes" id="UP000631653"/>
    </source>
</evidence>
<evidence type="ECO:0000256" key="3">
    <source>
        <dbReference type="ARBA" id="ARBA00022692"/>
    </source>
</evidence>
<evidence type="ECO:0000256" key="4">
    <source>
        <dbReference type="ARBA" id="ARBA00022989"/>
    </source>
</evidence>
<dbReference type="RefSeq" id="WP_173570686.1">
    <property type="nucleotide sequence ID" value="NZ_WOSY01000011.1"/>
</dbReference>
<evidence type="ECO:0000256" key="1">
    <source>
        <dbReference type="ARBA" id="ARBA00004651"/>
    </source>
</evidence>
<keyword evidence="5 6" id="KW-0472">Membrane</keyword>
<feature type="transmembrane region" description="Helical" evidence="6">
    <location>
        <begin position="49"/>
        <end position="69"/>
    </location>
</feature>
<comment type="subcellular location">
    <subcellularLocation>
        <location evidence="1">Cell membrane</location>
        <topology evidence="1">Multi-pass membrane protein</topology>
    </subcellularLocation>
</comment>
<keyword evidence="8" id="KW-1185">Reference proteome</keyword>
<dbReference type="InterPro" id="IPR050833">
    <property type="entry name" value="Poly_Biosynth_Transport"/>
</dbReference>
<dbReference type="PANTHER" id="PTHR30250:SF26">
    <property type="entry name" value="PSMA PROTEIN"/>
    <property type="match status" value="1"/>
</dbReference>
<protein>
    <submittedName>
        <fullName evidence="7">Oligosaccharide flippase family protein</fullName>
    </submittedName>
</protein>
<feature type="transmembrane region" description="Helical" evidence="6">
    <location>
        <begin position="437"/>
        <end position="457"/>
    </location>
</feature>
<feature type="transmembrane region" description="Helical" evidence="6">
    <location>
        <begin position="463"/>
        <end position="484"/>
    </location>
</feature>
<reference evidence="7 8" key="1">
    <citation type="journal article" date="2020" name="Int. J. Syst. Evol. Microbiol.">
        <title>Novel acetic acid bacteria from cider fermentations: Acetobacter conturbans sp. nov. and Acetobacter fallax sp. nov.</title>
        <authorList>
            <person name="Sombolestani A.S."/>
            <person name="Cleenwerck I."/>
            <person name="Cnockaert M."/>
            <person name="Borremans W."/>
            <person name="Wieme A.D."/>
            <person name="De Vuyst L."/>
            <person name="Vandamme P."/>
        </authorList>
    </citation>
    <scope>NUCLEOTIDE SEQUENCE [LARGE SCALE GENOMIC DNA]</scope>
    <source>
        <strain evidence="7 8">LMG 1627</strain>
    </source>
</reference>
<feature type="transmembrane region" description="Helical" evidence="6">
    <location>
        <begin position="309"/>
        <end position="339"/>
    </location>
</feature>
<keyword evidence="4 6" id="KW-1133">Transmembrane helix</keyword>
<evidence type="ECO:0000256" key="2">
    <source>
        <dbReference type="ARBA" id="ARBA00022475"/>
    </source>
</evidence>
<evidence type="ECO:0000256" key="5">
    <source>
        <dbReference type="ARBA" id="ARBA00023136"/>
    </source>
</evidence>
<feature type="transmembrane region" description="Helical" evidence="6">
    <location>
        <begin position="192"/>
        <end position="211"/>
    </location>
</feature>
<evidence type="ECO:0000256" key="6">
    <source>
        <dbReference type="SAM" id="Phobius"/>
    </source>
</evidence>
<dbReference type="CDD" id="cd13128">
    <property type="entry name" value="MATE_Wzx_like"/>
    <property type="match status" value="1"/>
</dbReference>
<dbReference type="Pfam" id="PF01943">
    <property type="entry name" value="Polysacc_synt"/>
    <property type="match status" value="1"/>
</dbReference>